<dbReference type="InterPro" id="IPR036188">
    <property type="entry name" value="FAD/NAD-bd_sf"/>
</dbReference>
<dbReference type="SUPFAM" id="SSF51905">
    <property type="entry name" value="FAD/NAD(P)-binding domain"/>
    <property type="match status" value="1"/>
</dbReference>
<dbReference type="STRING" id="86666.SAMN04490247_1321"/>
<dbReference type="InterPro" id="IPR005288">
    <property type="entry name" value="NadB"/>
</dbReference>
<dbReference type="RefSeq" id="WP_322787518.1">
    <property type="nucleotide sequence ID" value="NZ_FNEV01000003.1"/>
</dbReference>
<dbReference type="Proteomes" id="UP000199225">
    <property type="component" value="Unassembled WGS sequence"/>
</dbReference>
<keyword evidence="2" id="KW-1185">Reference proteome</keyword>
<dbReference type="GO" id="GO:0009435">
    <property type="term" value="P:NAD+ biosynthetic process"/>
    <property type="evidence" value="ECO:0007669"/>
    <property type="project" value="InterPro"/>
</dbReference>
<organism evidence="1 2">
    <name type="scientific">Salimicrobium halophilum</name>
    <dbReference type="NCBI Taxonomy" id="86666"/>
    <lineage>
        <taxon>Bacteria</taxon>
        <taxon>Bacillati</taxon>
        <taxon>Bacillota</taxon>
        <taxon>Bacilli</taxon>
        <taxon>Bacillales</taxon>
        <taxon>Bacillaceae</taxon>
        <taxon>Salimicrobium</taxon>
    </lineage>
</organism>
<accession>A0A1G8S939</accession>
<reference evidence="2" key="1">
    <citation type="submission" date="2016-10" db="EMBL/GenBank/DDBJ databases">
        <authorList>
            <person name="Varghese N."/>
            <person name="Submissions S."/>
        </authorList>
    </citation>
    <scope>NUCLEOTIDE SEQUENCE [LARGE SCALE GENOMIC DNA]</scope>
    <source>
        <strain evidence="2">DSM 4771</strain>
    </source>
</reference>
<dbReference type="Pfam" id="PF12831">
    <property type="entry name" value="FAD_oxidored"/>
    <property type="match status" value="1"/>
</dbReference>
<proteinExistence type="predicted"/>
<name>A0A1G8S939_9BACI</name>
<gene>
    <name evidence="1" type="ORF">SAMN04490247_1321</name>
</gene>
<dbReference type="AlphaFoldDB" id="A0A1G8S939"/>
<sequence>MRSVEADLLIIGGGLGGCAAALSACEQNLDVYLAEPTEWIGGQVTSQGVPPDEHEWMEDFGRTARYQKYREQVREMYRRMFGIETAELFNPGNGIVSNLCHDPRVTLQVLKEMLLPYELSGKLTVATETQLIRAERQGRTVETVTFTAKNGEEITIRAGYIIDASEEGELLPLAGMDYVVGAEAKVDTGEPHAREEKDEKDIQAFTYVLGLEYREGESRVIEKPAMYDFWKKFRPDFWPDDYLSFHAPHPVTGEKRKYTLLREEDGFPLWEYRRSFDKTNFPGVSGSGDVTLMNWPMNDYFLGNVYEVSEEEKQKHLYQSKQLSLSLLYWLQTEAPRHDGGTGYPELKLRTDMFDTADGLAKYPYIREARRIIPEYRVVEQDVSPQYHEGVGQWYEDVVGIGSYSIDLHPRMSGHGYLDIPALPFHIPLGALLPRDADNMMAGGKNVGVTHLTNGCFRLHPVEWNIGEAAGELAAFCTAHQVMPKQVRENRSLLEKFQTTLTQSGVELEWPERFYSNGERRGTHG</sequence>
<dbReference type="Gene3D" id="3.50.50.60">
    <property type="entry name" value="FAD/NAD(P)-binding domain"/>
    <property type="match status" value="1"/>
</dbReference>
<dbReference type="EMBL" id="FNEV01000003">
    <property type="protein sequence ID" value="SDJ25693.1"/>
    <property type="molecule type" value="Genomic_DNA"/>
</dbReference>
<evidence type="ECO:0000313" key="1">
    <source>
        <dbReference type="EMBL" id="SDJ25693.1"/>
    </source>
</evidence>
<evidence type="ECO:0000313" key="2">
    <source>
        <dbReference type="Proteomes" id="UP000199225"/>
    </source>
</evidence>
<dbReference type="PROSITE" id="PS51257">
    <property type="entry name" value="PROKAR_LIPOPROTEIN"/>
    <property type="match status" value="1"/>
</dbReference>
<dbReference type="PANTHER" id="PTHR42716">
    <property type="entry name" value="L-ASPARTATE OXIDASE"/>
    <property type="match status" value="1"/>
</dbReference>
<dbReference type="PANTHER" id="PTHR42716:SF1">
    <property type="entry name" value="SLL0471 PROTEIN"/>
    <property type="match status" value="1"/>
</dbReference>
<dbReference type="PRINTS" id="PR00411">
    <property type="entry name" value="PNDRDTASEI"/>
</dbReference>
<dbReference type="GO" id="GO:0008734">
    <property type="term" value="F:L-aspartate oxidase activity"/>
    <property type="evidence" value="ECO:0007669"/>
    <property type="project" value="InterPro"/>
</dbReference>
<protein>
    <submittedName>
        <fullName evidence="1">FAD dependent oxidoreductase</fullName>
    </submittedName>
</protein>